<organism evidence="3 4">
    <name type="scientific">Polarella glacialis</name>
    <name type="common">Dinoflagellate</name>
    <dbReference type="NCBI Taxonomy" id="89957"/>
    <lineage>
        <taxon>Eukaryota</taxon>
        <taxon>Sar</taxon>
        <taxon>Alveolata</taxon>
        <taxon>Dinophyceae</taxon>
        <taxon>Suessiales</taxon>
        <taxon>Suessiaceae</taxon>
        <taxon>Polarella</taxon>
    </lineage>
</organism>
<dbReference type="InterPro" id="IPR001580">
    <property type="entry name" value="Calret/calnex"/>
</dbReference>
<dbReference type="GO" id="GO:0005509">
    <property type="term" value="F:calcium ion binding"/>
    <property type="evidence" value="ECO:0007669"/>
    <property type="project" value="InterPro"/>
</dbReference>
<dbReference type="PANTHER" id="PTHR11073">
    <property type="entry name" value="CALRETICULIN AND CALNEXIN"/>
    <property type="match status" value="1"/>
</dbReference>
<reference evidence="3" key="1">
    <citation type="submission" date="2021-02" db="EMBL/GenBank/DDBJ databases">
        <authorList>
            <person name="Dougan E. K."/>
            <person name="Rhodes N."/>
            <person name="Thang M."/>
            <person name="Chan C."/>
        </authorList>
    </citation>
    <scope>NUCLEOTIDE SEQUENCE</scope>
</reference>
<proteinExistence type="inferred from homology"/>
<evidence type="ECO:0000313" key="3">
    <source>
        <dbReference type="EMBL" id="CAE8717668.1"/>
    </source>
</evidence>
<feature type="compositionally biased region" description="Acidic residues" evidence="2">
    <location>
        <begin position="83"/>
        <end position="94"/>
    </location>
</feature>
<dbReference type="GO" id="GO:0051082">
    <property type="term" value="F:unfolded protein binding"/>
    <property type="evidence" value="ECO:0007669"/>
    <property type="project" value="InterPro"/>
</dbReference>
<protein>
    <submittedName>
        <fullName evidence="3">Uncharacterized protein</fullName>
    </submittedName>
</protein>
<keyword evidence="1" id="KW-0256">Endoplasmic reticulum</keyword>
<evidence type="ECO:0000256" key="1">
    <source>
        <dbReference type="RuleBase" id="RU362126"/>
    </source>
</evidence>
<dbReference type="Pfam" id="PF00262">
    <property type="entry name" value="Calreticulin"/>
    <property type="match status" value="1"/>
</dbReference>
<keyword evidence="1" id="KW-0143">Chaperone</keyword>
<gene>
    <name evidence="3" type="ORF">PGLA2088_LOCUS39650</name>
</gene>
<dbReference type="Gene3D" id="2.60.120.200">
    <property type="match status" value="1"/>
</dbReference>
<dbReference type="AlphaFoldDB" id="A0A813L857"/>
<evidence type="ECO:0000313" key="4">
    <source>
        <dbReference type="Proteomes" id="UP000626109"/>
    </source>
</evidence>
<sequence length="108" mass="12062">PRQFGNPAYREEVYSYADIGAVGFELWTVNKGSIFDNILLCDSWEHGEKLLTIFEKEKEAKRRWEANGKKASAAAEEKSSEEQQPEDSSGAEEGDTIHVDGPKPSSEL</sequence>
<dbReference type="PANTHER" id="PTHR11073:SF2">
    <property type="entry name" value="CALRETICULIN"/>
    <property type="match status" value="1"/>
</dbReference>
<name>A0A813L857_POLGL</name>
<feature type="region of interest" description="Disordered" evidence="2">
    <location>
        <begin position="60"/>
        <end position="108"/>
    </location>
</feature>
<feature type="non-terminal residue" evidence="3">
    <location>
        <position position="1"/>
    </location>
</feature>
<dbReference type="GO" id="GO:0036503">
    <property type="term" value="P:ERAD pathway"/>
    <property type="evidence" value="ECO:0007669"/>
    <property type="project" value="TreeGrafter"/>
</dbReference>
<dbReference type="GO" id="GO:0005789">
    <property type="term" value="C:endoplasmic reticulum membrane"/>
    <property type="evidence" value="ECO:0007669"/>
    <property type="project" value="TreeGrafter"/>
</dbReference>
<comment type="caution">
    <text evidence="3">The sequence shown here is derived from an EMBL/GenBank/DDBJ whole genome shotgun (WGS) entry which is preliminary data.</text>
</comment>
<evidence type="ECO:0000256" key="2">
    <source>
        <dbReference type="SAM" id="MobiDB-lite"/>
    </source>
</evidence>
<dbReference type="GO" id="GO:0006457">
    <property type="term" value="P:protein folding"/>
    <property type="evidence" value="ECO:0007669"/>
    <property type="project" value="InterPro"/>
</dbReference>
<dbReference type="Proteomes" id="UP000626109">
    <property type="component" value="Unassembled WGS sequence"/>
</dbReference>
<comment type="similarity">
    <text evidence="1">Belongs to the calreticulin family.</text>
</comment>
<accession>A0A813L857</accession>
<dbReference type="EMBL" id="CAJNNW010033200">
    <property type="protein sequence ID" value="CAE8717668.1"/>
    <property type="molecule type" value="Genomic_DNA"/>
</dbReference>